<dbReference type="Proteomes" id="UP000251960">
    <property type="component" value="Chromosome 6"/>
</dbReference>
<dbReference type="Pfam" id="PF20425">
    <property type="entry name" value="Neurobeachin"/>
    <property type="match status" value="2"/>
</dbReference>
<evidence type="ECO:0000313" key="4">
    <source>
        <dbReference type="Proteomes" id="UP000251960"/>
    </source>
</evidence>
<evidence type="ECO:0000256" key="1">
    <source>
        <dbReference type="SAM" id="MobiDB-lite"/>
    </source>
</evidence>
<accession>A0A3L6ED45</accession>
<dbReference type="AlphaFoldDB" id="A0A3L6ED45"/>
<dbReference type="InterPro" id="IPR050865">
    <property type="entry name" value="BEACH_Domain"/>
</dbReference>
<sequence length="952" mass="107210">MNIVRGVADLLRKAPPPPPAPDAGAAPTASFPAGDFDDAPTPRVVFSGSLEEGALNALWKNYENALDKVEKEKSLQIFVLQFVETFRDWDPNPIEQLVDQELGNNETVVGCSCGHPSEVILILIQEISLITSTFTESGNSPVSPTNHYSGQQNNLGLSSQILQVLECLEILTRSLHNCRVFSYYGGVQKITSLLKAAVAQLKNLNCLLAAEDQSADEAVKNSRVMLNILVCIITIISNFMKLDITVGRIPHITDTTKHTPSCNHLAAVTSSSPDRTISDTLRHWQQKATVLVMEARCVNWLVEWLKMFHWQNDSTKASLTLDSVSGPTYSLDRTEWIDYSIKLSNAFCSFVLPSEDIGYCSDEIAVSQIVLSIPLAYLEQSVRWIIRILMTVFLCIRACTKETELPHHIKIFAKTLQYYVIRMFKRVLISTPALLPAFREEGVWDLLFSGNFFYFGSSIEDTCFHTVTDIQNGNVSSNRISIHSESLYRTDVKILQVEAISFLEFAATLHENTYNMPECSALLDALEHCISDPLLVSTLLKSFRVILQLATEHTLASFESLDVITRVLKAACRQAQELRNFSNFLCSNVSISQDSSQFKNIEGRTEDTLICTELALSLFMEYVTISIDGRILVLHNADCIDCLFDLFHEQNIREHVLEQVLALFRLPSSSAEDHTAKLQLCSKYLENLARANEKEKVNTELLIDLLVNMREIIMMDHMYYQNLFRDEGCFLHIISLLNGNFNKVTDERLVLNVLQTLTLLLEGNDASKNEDAVVLLLNILQKERDDTVIAITELIQILGAHSICGKDIRKIFALLRCEKIGAKHKHTSLLLTSLSHMLKEKGPEAFFEFSGHDSLYFDRFLSHYINGSMLKGKGVGKSSRKLFRLAERKRVQGIDIKSPFLWPYNRGISFSCWLRVENFPDSGMMGLFSFFKEDGKGCSAVLNRSALVYEVL</sequence>
<feature type="domain" description="Neurobeachin alpha-solenoid region" evidence="2">
    <location>
        <begin position="775"/>
        <end position="838"/>
    </location>
</feature>
<evidence type="ECO:0000313" key="3">
    <source>
        <dbReference type="EMBL" id="PWZ18969.1"/>
    </source>
</evidence>
<dbReference type="ExpressionAtlas" id="A0A3L6ED45">
    <property type="expression patterns" value="baseline and differential"/>
</dbReference>
<proteinExistence type="predicted"/>
<feature type="region of interest" description="Disordered" evidence="1">
    <location>
        <begin position="11"/>
        <end position="34"/>
    </location>
</feature>
<name>A0A3L6ED45_MAIZE</name>
<organism evidence="3 4">
    <name type="scientific">Zea mays</name>
    <name type="common">Maize</name>
    <dbReference type="NCBI Taxonomy" id="4577"/>
    <lineage>
        <taxon>Eukaryota</taxon>
        <taxon>Viridiplantae</taxon>
        <taxon>Streptophyta</taxon>
        <taxon>Embryophyta</taxon>
        <taxon>Tracheophyta</taxon>
        <taxon>Spermatophyta</taxon>
        <taxon>Magnoliopsida</taxon>
        <taxon>Liliopsida</taxon>
        <taxon>Poales</taxon>
        <taxon>Poaceae</taxon>
        <taxon>PACMAD clade</taxon>
        <taxon>Panicoideae</taxon>
        <taxon>Andropogonodae</taxon>
        <taxon>Andropogoneae</taxon>
        <taxon>Tripsacinae</taxon>
        <taxon>Zea</taxon>
    </lineage>
</organism>
<gene>
    <name evidence="3" type="primary">BCHB_3</name>
    <name evidence="3" type="ORF">Zm00014a_038536</name>
</gene>
<comment type="caution">
    <text evidence="3">The sequence shown here is derived from an EMBL/GenBank/DDBJ whole genome shotgun (WGS) entry which is preliminary data.</text>
</comment>
<dbReference type="PANTHER" id="PTHR13743">
    <property type="entry name" value="BEIGE/BEACH-RELATED"/>
    <property type="match status" value="1"/>
</dbReference>
<feature type="domain" description="Neurobeachin alpha-solenoid region" evidence="2">
    <location>
        <begin position="515"/>
        <end position="769"/>
    </location>
</feature>
<protein>
    <submittedName>
        <fullName evidence="3">BEACH domain-containing protein B</fullName>
    </submittedName>
</protein>
<reference evidence="3 4" key="1">
    <citation type="journal article" date="2018" name="Nat. Genet.">
        <title>Extensive intraspecific gene order and gene structural variations between Mo17 and other maize genomes.</title>
        <authorList>
            <person name="Sun S."/>
            <person name="Zhou Y."/>
            <person name="Chen J."/>
            <person name="Shi J."/>
            <person name="Zhao H."/>
            <person name="Zhao H."/>
            <person name="Song W."/>
            <person name="Zhang M."/>
            <person name="Cui Y."/>
            <person name="Dong X."/>
            <person name="Liu H."/>
            <person name="Ma X."/>
            <person name="Jiao Y."/>
            <person name="Wang B."/>
            <person name="Wei X."/>
            <person name="Stein J.C."/>
            <person name="Glaubitz J.C."/>
            <person name="Lu F."/>
            <person name="Yu G."/>
            <person name="Liang C."/>
            <person name="Fengler K."/>
            <person name="Li B."/>
            <person name="Rafalski A."/>
            <person name="Schnable P.S."/>
            <person name="Ware D.H."/>
            <person name="Buckler E.S."/>
            <person name="Lai J."/>
        </authorList>
    </citation>
    <scope>NUCLEOTIDE SEQUENCE [LARGE SCALE GENOMIC DNA]</scope>
    <source>
        <strain evidence="4">cv. Missouri 17</strain>
        <tissue evidence="3">Seedling</tissue>
    </source>
</reference>
<dbReference type="InterPro" id="IPR046852">
    <property type="entry name" value="Neurobeachin_a-sol"/>
</dbReference>
<dbReference type="EMBL" id="NCVQ01000007">
    <property type="protein sequence ID" value="PWZ18969.1"/>
    <property type="molecule type" value="Genomic_DNA"/>
</dbReference>
<evidence type="ECO:0000259" key="2">
    <source>
        <dbReference type="Pfam" id="PF20425"/>
    </source>
</evidence>
<dbReference type="PANTHER" id="PTHR13743:SF129">
    <property type="entry name" value="BEACH DOMAIN-CONTAINING PROTEIN"/>
    <property type="match status" value="1"/>
</dbReference>